<protein>
    <submittedName>
        <fullName evidence="3">BTB domain-containing protein</fullName>
    </submittedName>
</protein>
<name>A0A914PWW3_9BILA</name>
<dbReference type="WBParaSite" id="PDA_v2.g22806.t1">
    <property type="protein sequence ID" value="PDA_v2.g22806.t1"/>
    <property type="gene ID" value="PDA_v2.g22806"/>
</dbReference>
<reference evidence="3" key="1">
    <citation type="submission" date="2022-11" db="UniProtKB">
        <authorList>
            <consortium name="WormBaseParasite"/>
        </authorList>
    </citation>
    <scope>IDENTIFICATION</scope>
</reference>
<dbReference type="Gene3D" id="3.30.710.10">
    <property type="entry name" value="Potassium Channel Kv1.1, Chain A"/>
    <property type="match status" value="1"/>
</dbReference>
<dbReference type="InterPro" id="IPR011333">
    <property type="entry name" value="SKP1/BTB/POZ_sf"/>
</dbReference>
<dbReference type="SUPFAM" id="SSF54695">
    <property type="entry name" value="POZ domain"/>
    <property type="match status" value="1"/>
</dbReference>
<dbReference type="AlphaFoldDB" id="A0A914PWW3"/>
<keyword evidence="2" id="KW-1185">Reference proteome</keyword>
<dbReference type="InterPro" id="IPR000210">
    <property type="entry name" value="BTB/POZ_dom"/>
</dbReference>
<organism evidence="2 3">
    <name type="scientific">Panagrolaimus davidi</name>
    <dbReference type="NCBI Taxonomy" id="227884"/>
    <lineage>
        <taxon>Eukaryota</taxon>
        <taxon>Metazoa</taxon>
        <taxon>Ecdysozoa</taxon>
        <taxon>Nematoda</taxon>
        <taxon>Chromadorea</taxon>
        <taxon>Rhabditida</taxon>
        <taxon>Tylenchina</taxon>
        <taxon>Panagrolaimomorpha</taxon>
        <taxon>Panagrolaimoidea</taxon>
        <taxon>Panagrolaimidae</taxon>
        <taxon>Panagrolaimus</taxon>
    </lineage>
</organism>
<evidence type="ECO:0000313" key="2">
    <source>
        <dbReference type="Proteomes" id="UP000887578"/>
    </source>
</evidence>
<proteinExistence type="predicted"/>
<evidence type="ECO:0000259" key="1">
    <source>
        <dbReference type="Pfam" id="PF00651"/>
    </source>
</evidence>
<feature type="domain" description="BTB" evidence="1">
    <location>
        <begin position="86"/>
        <end position="195"/>
    </location>
</feature>
<accession>A0A914PWW3</accession>
<dbReference type="Proteomes" id="UP000887578">
    <property type="component" value="Unplaced"/>
</dbReference>
<dbReference type="Pfam" id="PF00651">
    <property type="entry name" value="BTB"/>
    <property type="match status" value="1"/>
</dbReference>
<evidence type="ECO:0000313" key="3">
    <source>
        <dbReference type="WBParaSite" id="PDA_v2.g22806.t1"/>
    </source>
</evidence>
<sequence>MEKTLNILVKVKISRESANFFDYWIHDFKNFDNYGTALCLTKELFDKKFVVNDEIHISFAAILSIFNMTDFPMKTPKIESILGPKLWKNESGKDAKIIADGGDIWVHRSVIQSRSTIFNKNICKFEPDMPMSTATLNSTRIENFEIDVVTKASLFCYDCPFAENISDKNAIDLLKFSEEFEILDLKGKMEEFCIQCLSPSNACAFANASSSCKAKKLCQKCFDFLLKCMNEKIEVKDIQELNDSMQKELFVRAFRTS</sequence>